<keyword evidence="1 3" id="KW-0732">Signal</keyword>
<feature type="signal peptide" evidence="3">
    <location>
        <begin position="1"/>
        <end position="23"/>
    </location>
</feature>
<dbReference type="Proteomes" id="UP001609176">
    <property type="component" value="Unassembled WGS sequence"/>
</dbReference>
<protein>
    <recommendedName>
        <fullName evidence="4">Low molecular weight antigen MTB12-like C-terminal domain-containing protein</fullName>
    </recommendedName>
</protein>
<comment type="caution">
    <text evidence="5">The sequence shown here is derived from an EMBL/GenBank/DDBJ whole genome shotgun (WGS) entry which is preliminary data.</text>
</comment>
<dbReference type="InterPro" id="IPR058644">
    <property type="entry name" value="Mtb12-like_C"/>
</dbReference>
<evidence type="ECO:0000313" key="9">
    <source>
        <dbReference type="Proteomes" id="UP001609176"/>
    </source>
</evidence>
<keyword evidence="10" id="KW-1185">Reference proteome</keyword>
<evidence type="ECO:0000313" key="10">
    <source>
        <dbReference type="Proteomes" id="UP001609219"/>
    </source>
</evidence>
<organism evidence="5 8">
    <name type="scientific">Antrihabitans spumae</name>
    <dbReference type="NCBI Taxonomy" id="3373370"/>
    <lineage>
        <taxon>Bacteria</taxon>
        <taxon>Bacillati</taxon>
        <taxon>Actinomycetota</taxon>
        <taxon>Actinomycetes</taxon>
        <taxon>Mycobacteriales</taxon>
        <taxon>Nocardiaceae</taxon>
        <taxon>Antrihabitans</taxon>
    </lineage>
</organism>
<evidence type="ECO:0000313" key="8">
    <source>
        <dbReference type="Proteomes" id="UP001609175"/>
    </source>
</evidence>
<accession>A0ABW7JHD5</accession>
<comment type="similarity">
    <text evidence="2">Belongs to the MTB12 family.</text>
</comment>
<feature type="domain" description="Low molecular weight antigen MTB12-like C-terminal" evidence="4">
    <location>
        <begin position="42"/>
        <end position="154"/>
    </location>
</feature>
<evidence type="ECO:0000313" key="7">
    <source>
        <dbReference type="EMBL" id="MFH5241911.1"/>
    </source>
</evidence>
<reference evidence="8 9" key="1">
    <citation type="submission" date="2024-10" db="EMBL/GenBank/DDBJ databases">
        <authorList>
            <person name="Riesco R."/>
        </authorList>
    </citation>
    <scope>NUCLEOTIDE SEQUENCE [LARGE SCALE GENOMIC DNA]</scope>
    <source>
        <strain evidence="7 9">NCIMB 15448</strain>
        <strain evidence="5 8">NCIMB 15449</strain>
        <strain evidence="6 10">NCIMB 15450</strain>
    </source>
</reference>
<dbReference type="EMBL" id="JBIMSP010000009">
    <property type="protein sequence ID" value="MFH5241911.1"/>
    <property type="molecule type" value="Genomic_DNA"/>
</dbReference>
<name>A0ABW7JHD5_9NOCA</name>
<feature type="chain" id="PRO_5045033515" description="Low molecular weight antigen MTB12-like C-terminal domain-containing protein" evidence="3">
    <location>
        <begin position="24"/>
        <end position="154"/>
    </location>
</feature>
<dbReference type="Pfam" id="PF26580">
    <property type="entry name" value="Mtb12_C"/>
    <property type="match status" value="1"/>
</dbReference>
<dbReference type="EMBL" id="JBIMSO010000017">
    <property type="protein sequence ID" value="MFH5207395.1"/>
    <property type="molecule type" value="Genomic_DNA"/>
</dbReference>
<dbReference type="Proteomes" id="UP001609175">
    <property type="component" value="Unassembled WGS sequence"/>
</dbReference>
<evidence type="ECO:0000313" key="5">
    <source>
        <dbReference type="EMBL" id="MFH5207395.1"/>
    </source>
</evidence>
<evidence type="ECO:0000256" key="1">
    <source>
        <dbReference type="ARBA" id="ARBA00022729"/>
    </source>
</evidence>
<evidence type="ECO:0000256" key="3">
    <source>
        <dbReference type="SAM" id="SignalP"/>
    </source>
</evidence>
<gene>
    <name evidence="7" type="ORF">ACHIPV_08420</name>
    <name evidence="5" type="ORF">ACHIPZ_04045</name>
    <name evidence="6" type="ORF">ACHIRB_15450</name>
</gene>
<dbReference type="EMBL" id="JBIMSN010000062">
    <property type="protein sequence ID" value="MFH5229958.1"/>
    <property type="molecule type" value="Genomic_DNA"/>
</dbReference>
<dbReference type="RefSeq" id="WP_395112803.1">
    <property type="nucleotide sequence ID" value="NZ_JBIMSN010000062.1"/>
</dbReference>
<evidence type="ECO:0000259" key="4">
    <source>
        <dbReference type="Pfam" id="PF26580"/>
    </source>
</evidence>
<dbReference type="Proteomes" id="UP001609219">
    <property type="component" value="Unassembled WGS sequence"/>
</dbReference>
<proteinExistence type="inferred from homology"/>
<evidence type="ECO:0000313" key="6">
    <source>
        <dbReference type="EMBL" id="MFH5229958.1"/>
    </source>
</evidence>
<evidence type="ECO:0000256" key="2">
    <source>
        <dbReference type="ARBA" id="ARBA00093774"/>
    </source>
</evidence>
<sequence length="154" mass="15805">MTHWKRAATFTAAAIIATLGLLAGPTAIGSAAPSDLPIHQVAAPTTGQLRANLATAVDISLPRSVRGAALEAGEAGLGQVDTVAGLLAAAPPSFRWDVVGPVTVNGDLATATLFTATDGYDPWTTQVSWREIDGQWKLSRAGQCALGQFLALPC</sequence>